<dbReference type="Proteomes" id="UP001642409">
    <property type="component" value="Unassembled WGS sequence"/>
</dbReference>
<accession>A0AA86PJP4</accession>
<dbReference type="InterPro" id="IPR010796">
    <property type="entry name" value="C2_B9-type_dom"/>
</dbReference>
<comment type="subcellular location">
    <subcellularLocation>
        <location evidence="1">Cytoplasm</location>
        <location evidence="1">Cytoskeleton</location>
        <location evidence="1">Cilium basal body</location>
    </subcellularLocation>
</comment>
<evidence type="ECO:0000256" key="3">
    <source>
        <dbReference type="ARBA" id="ARBA00022794"/>
    </source>
</evidence>
<evidence type="ECO:0000256" key="5">
    <source>
        <dbReference type="ARBA" id="ARBA00023273"/>
    </source>
</evidence>
<keyword evidence="3" id="KW-0970">Cilium biogenesis/degradation</keyword>
<evidence type="ECO:0000313" key="9">
    <source>
        <dbReference type="EMBL" id="CAL6038292.1"/>
    </source>
</evidence>
<name>A0AA86PJP4_9EUKA</name>
<proteinExistence type="predicted"/>
<dbReference type="GO" id="GO:0036038">
    <property type="term" value="C:MKS complex"/>
    <property type="evidence" value="ECO:0007669"/>
    <property type="project" value="TreeGrafter"/>
</dbReference>
<evidence type="ECO:0000313" key="8">
    <source>
        <dbReference type="EMBL" id="CAI9972172.1"/>
    </source>
</evidence>
<organism evidence="7">
    <name type="scientific">Hexamita inflata</name>
    <dbReference type="NCBI Taxonomy" id="28002"/>
    <lineage>
        <taxon>Eukaryota</taxon>
        <taxon>Metamonada</taxon>
        <taxon>Diplomonadida</taxon>
        <taxon>Hexamitidae</taxon>
        <taxon>Hexamitinae</taxon>
        <taxon>Hexamita</taxon>
    </lineage>
</organism>
<keyword evidence="4" id="KW-0206">Cytoskeleton</keyword>
<reference evidence="9 11" key="2">
    <citation type="submission" date="2024-07" db="EMBL/GenBank/DDBJ databases">
        <authorList>
            <person name="Akdeniz Z."/>
        </authorList>
    </citation>
    <scope>NUCLEOTIDE SEQUENCE [LARGE SCALE GENOMIC DNA]</scope>
</reference>
<evidence type="ECO:0000313" key="10">
    <source>
        <dbReference type="EMBL" id="CAL6053630.1"/>
    </source>
</evidence>
<evidence type="ECO:0000256" key="4">
    <source>
        <dbReference type="ARBA" id="ARBA00023212"/>
    </source>
</evidence>
<keyword evidence="2" id="KW-0963">Cytoplasm</keyword>
<comment type="caution">
    <text evidence="7">The sequence shown here is derived from an EMBL/GenBank/DDBJ whole genome shotgun (WGS) entry which is preliminary data.</text>
</comment>
<dbReference type="EMBL" id="CATOUU010000667">
    <property type="protein sequence ID" value="CAI9939758.1"/>
    <property type="molecule type" value="Genomic_DNA"/>
</dbReference>
<keyword evidence="5" id="KW-0966">Cell projection</keyword>
<gene>
    <name evidence="7" type="ORF">HINF_LOCUS27403</name>
    <name evidence="9" type="ORF">HINF_LOCUS37296</name>
    <name evidence="10" type="ORF">HINF_LOCUS45486</name>
    <name evidence="8" type="ORF">HINF_LOCUS59817</name>
</gene>
<dbReference type="EMBL" id="CATOUU010001104">
    <property type="protein sequence ID" value="CAI9972172.1"/>
    <property type="molecule type" value="Genomic_DNA"/>
</dbReference>
<keyword evidence="11" id="KW-1185">Reference proteome</keyword>
<dbReference type="PANTHER" id="PTHR12968:SF2">
    <property type="entry name" value="B9 DOMAIN-CONTAINING PROTEIN 2"/>
    <property type="match status" value="1"/>
</dbReference>
<dbReference type="Pfam" id="PF07162">
    <property type="entry name" value="B9-C2"/>
    <property type="match status" value="1"/>
</dbReference>
<dbReference type="AlphaFoldDB" id="A0AA86PJP4"/>
<sequence>MAELYIFGNIKRALGFKVPNLNAAYNISLNDGWTSEGGELSGQSQFDQPENSQFEGHIFNLPFEIFMKTTTMTNWPKVDLRLNTLDNKQLKQLVGQCEVFVPTQPGKYTLKVPAWKVSRDTVMRAEGPGKPQPGGSVVYEGDKACLLTETAGDVEIELFVVVNGFSDRGIIL</sequence>
<evidence type="ECO:0000256" key="6">
    <source>
        <dbReference type="ARBA" id="ARBA00039272"/>
    </source>
</evidence>
<evidence type="ECO:0000256" key="1">
    <source>
        <dbReference type="ARBA" id="ARBA00004120"/>
    </source>
</evidence>
<protein>
    <recommendedName>
        <fullName evidence="6">B9 domain-containing protein 2</fullName>
    </recommendedName>
</protein>
<dbReference type="EMBL" id="CAXDID020000139">
    <property type="protein sequence ID" value="CAL6038292.1"/>
    <property type="molecule type" value="Genomic_DNA"/>
</dbReference>
<dbReference type="GO" id="GO:0060271">
    <property type="term" value="P:cilium assembly"/>
    <property type="evidence" value="ECO:0007669"/>
    <property type="project" value="TreeGrafter"/>
</dbReference>
<reference evidence="7" key="1">
    <citation type="submission" date="2023-06" db="EMBL/GenBank/DDBJ databases">
        <authorList>
            <person name="Kurt Z."/>
        </authorList>
    </citation>
    <scope>NUCLEOTIDE SEQUENCE</scope>
</reference>
<evidence type="ECO:0000313" key="11">
    <source>
        <dbReference type="Proteomes" id="UP001642409"/>
    </source>
</evidence>
<evidence type="ECO:0000313" key="7">
    <source>
        <dbReference type="EMBL" id="CAI9939758.1"/>
    </source>
</evidence>
<evidence type="ECO:0000256" key="2">
    <source>
        <dbReference type="ARBA" id="ARBA00022490"/>
    </source>
</evidence>
<dbReference type="PANTHER" id="PTHR12968">
    <property type="entry name" value="B9 DOMAIN-CONTAINING"/>
    <property type="match status" value="1"/>
</dbReference>
<dbReference type="EMBL" id="CAXDID020000197">
    <property type="protein sequence ID" value="CAL6053630.1"/>
    <property type="molecule type" value="Genomic_DNA"/>
</dbReference>
<dbReference type="PROSITE" id="PS51381">
    <property type="entry name" value="C2_B9"/>
    <property type="match status" value="1"/>
</dbReference>